<gene>
    <name evidence="1" type="ORF">NLS_LOCUS2464</name>
</gene>
<sequence length="66" mass="7545">MLINGGNFHHIPETKLIILLPKVPIFKVCMEKAWRGFAAEVRIHHRADSVNYLRMIRFNVSGGLTS</sequence>
<evidence type="ECO:0000313" key="2">
    <source>
        <dbReference type="Proteomes" id="UP000277928"/>
    </source>
</evidence>
<protein>
    <submittedName>
        <fullName evidence="1">Uncharacterized protein</fullName>
    </submittedName>
</protein>
<dbReference type="Proteomes" id="UP000277928">
    <property type="component" value="Unassembled WGS sequence"/>
</dbReference>
<keyword evidence="2" id="KW-1185">Reference proteome</keyword>
<dbReference type="EMBL" id="UYRX01000113">
    <property type="protein sequence ID" value="VDK74403.1"/>
    <property type="molecule type" value="Genomic_DNA"/>
</dbReference>
<dbReference type="AlphaFoldDB" id="A0A3P6SWK5"/>
<reference evidence="1 2" key="1">
    <citation type="submission" date="2018-08" db="EMBL/GenBank/DDBJ databases">
        <authorList>
            <person name="Laetsch R D."/>
            <person name="Stevens L."/>
            <person name="Kumar S."/>
            <person name="Blaxter L. M."/>
        </authorList>
    </citation>
    <scope>NUCLEOTIDE SEQUENCE [LARGE SCALE GENOMIC DNA]</scope>
</reference>
<proteinExistence type="predicted"/>
<dbReference type="OrthoDB" id="10495428at2759"/>
<name>A0A3P6SWK5_LITSI</name>
<evidence type="ECO:0000313" key="1">
    <source>
        <dbReference type="EMBL" id="VDK74403.1"/>
    </source>
</evidence>
<organism evidence="1 2">
    <name type="scientific">Litomosoides sigmodontis</name>
    <name type="common">Filarial nematode worm</name>
    <dbReference type="NCBI Taxonomy" id="42156"/>
    <lineage>
        <taxon>Eukaryota</taxon>
        <taxon>Metazoa</taxon>
        <taxon>Ecdysozoa</taxon>
        <taxon>Nematoda</taxon>
        <taxon>Chromadorea</taxon>
        <taxon>Rhabditida</taxon>
        <taxon>Spirurina</taxon>
        <taxon>Spiruromorpha</taxon>
        <taxon>Filarioidea</taxon>
        <taxon>Onchocercidae</taxon>
        <taxon>Litomosoides</taxon>
    </lineage>
</organism>
<accession>A0A3P6SWK5</accession>